<feature type="non-terminal residue" evidence="1">
    <location>
        <position position="1"/>
    </location>
</feature>
<accession>A0A382JFE4</accession>
<evidence type="ECO:0000313" key="1">
    <source>
        <dbReference type="EMBL" id="SVC10345.1"/>
    </source>
</evidence>
<dbReference type="EMBL" id="UINC01073736">
    <property type="protein sequence ID" value="SVC10345.1"/>
    <property type="molecule type" value="Genomic_DNA"/>
</dbReference>
<dbReference type="AlphaFoldDB" id="A0A382JFE4"/>
<organism evidence="1">
    <name type="scientific">marine metagenome</name>
    <dbReference type="NCBI Taxonomy" id="408172"/>
    <lineage>
        <taxon>unclassified sequences</taxon>
        <taxon>metagenomes</taxon>
        <taxon>ecological metagenomes</taxon>
    </lineage>
</organism>
<name>A0A382JFE4_9ZZZZ</name>
<gene>
    <name evidence="1" type="ORF">METZ01_LOCUS263199</name>
</gene>
<protein>
    <submittedName>
        <fullName evidence="1">Uncharacterized protein</fullName>
    </submittedName>
</protein>
<reference evidence="1" key="1">
    <citation type="submission" date="2018-05" db="EMBL/GenBank/DDBJ databases">
        <authorList>
            <person name="Lanie J.A."/>
            <person name="Ng W.-L."/>
            <person name="Kazmierczak K.M."/>
            <person name="Andrzejewski T.M."/>
            <person name="Davidsen T.M."/>
            <person name="Wayne K.J."/>
            <person name="Tettelin H."/>
            <person name="Glass J.I."/>
            <person name="Rusch D."/>
            <person name="Podicherti R."/>
            <person name="Tsui H.-C.T."/>
            <person name="Winkler M.E."/>
        </authorList>
    </citation>
    <scope>NUCLEOTIDE SEQUENCE</scope>
</reference>
<feature type="non-terminal residue" evidence="1">
    <location>
        <position position="96"/>
    </location>
</feature>
<sequence>VRTLLTACFFGQLAVVPLLNACFSSPLKAQNLIIDQVRRAVPVLRENLVRAKQEALLEGKRSLVENAIMRFLDGEDIQIIKPVLEEHVLKEPDLVF</sequence>
<proteinExistence type="predicted"/>